<evidence type="ECO:0000313" key="3">
    <source>
        <dbReference type="Proteomes" id="UP001334248"/>
    </source>
</evidence>
<dbReference type="RefSeq" id="XP_064725187.1">
    <property type="nucleotide sequence ID" value="XM_064879026.1"/>
</dbReference>
<name>A0ABR0R8Z8_9EURO</name>
<feature type="region of interest" description="Disordered" evidence="1">
    <location>
        <begin position="735"/>
        <end position="805"/>
    </location>
</feature>
<organism evidence="2 3">
    <name type="scientific">Knufia obscura</name>
    <dbReference type="NCBI Taxonomy" id="1635080"/>
    <lineage>
        <taxon>Eukaryota</taxon>
        <taxon>Fungi</taxon>
        <taxon>Dikarya</taxon>
        <taxon>Ascomycota</taxon>
        <taxon>Pezizomycotina</taxon>
        <taxon>Eurotiomycetes</taxon>
        <taxon>Chaetothyriomycetidae</taxon>
        <taxon>Chaetothyriales</taxon>
        <taxon>Trichomeriaceae</taxon>
        <taxon>Knufia</taxon>
    </lineage>
</organism>
<dbReference type="PANTHER" id="PTHR40788">
    <property type="entry name" value="CLR5 DOMAIN-CONTAINING PROTEIN-RELATED"/>
    <property type="match status" value="1"/>
</dbReference>
<evidence type="ECO:0000256" key="1">
    <source>
        <dbReference type="SAM" id="MobiDB-lite"/>
    </source>
</evidence>
<feature type="region of interest" description="Disordered" evidence="1">
    <location>
        <begin position="77"/>
        <end position="96"/>
    </location>
</feature>
<feature type="compositionally biased region" description="Polar residues" evidence="1">
    <location>
        <begin position="756"/>
        <end position="770"/>
    </location>
</feature>
<dbReference type="GeneID" id="90004086"/>
<keyword evidence="3" id="KW-1185">Reference proteome</keyword>
<dbReference type="EMBL" id="JAVHJV010000019">
    <property type="protein sequence ID" value="KAK5937097.1"/>
    <property type="molecule type" value="Genomic_DNA"/>
</dbReference>
<evidence type="ECO:0000313" key="2">
    <source>
        <dbReference type="EMBL" id="KAK5937097.1"/>
    </source>
</evidence>
<dbReference type="PANTHER" id="PTHR40788:SF1">
    <property type="entry name" value="IPA PROTEIN"/>
    <property type="match status" value="1"/>
</dbReference>
<comment type="caution">
    <text evidence="2">The sequence shown here is derived from an EMBL/GenBank/DDBJ whole genome shotgun (WGS) entry which is preliminary data.</text>
</comment>
<gene>
    <name evidence="2" type="ORF">PMZ80_010637</name>
</gene>
<reference evidence="2 3" key="1">
    <citation type="journal article" date="2023" name="Res Sq">
        <title>Genomic and morphological characterization of Knufia obscura isolated from the Mars 2020 spacecraft assembly facility.</title>
        <authorList>
            <person name="Chander A.M."/>
            <person name="Teixeira M.M."/>
            <person name="Singh N.K."/>
            <person name="Williams M.P."/>
            <person name="Parker C.W."/>
            <person name="Leo P."/>
            <person name="Stajich J.E."/>
            <person name="Torok T."/>
            <person name="Tighe S."/>
            <person name="Mason C.E."/>
            <person name="Venkateswaran K."/>
        </authorList>
    </citation>
    <scope>NUCLEOTIDE SEQUENCE [LARGE SCALE GENOMIC DNA]</scope>
    <source>
        <strain evidence="2 3">CCFEE 5817</strain>
    </source>
</reference>
<accession>A0ABR0R8Z8</accession>
<dbReference type="Proteomes" id="UP001334248">
    <property type="component" value="Unassembled WGS sequence"/>
</dbReference>
<protein>
    <submittedName>
        <fullName evidence="2">Uncharacterized protein</fullName>
    </submittedName>
</protein>
<proteinExistence type="predicted"/>
<sequence length="924" mass="105145">MQAIEDTLKDNQWHKVDVQPLTQAAALCLRKDARLLAMSPTQFDMWSEDELLRARLQDMATGKGQQVKQERLQLATTNTKVGDGAQGHQSNREKDDVGPHLQVTVEIKHNASTTKVGTAIAVDQSGHIKEDSIAQATEKIAKGILEGAGSGTHYFLPPCYCVSCSVDFWTRGFAGLLDHEVAASRVQQWVSNIFAKSQNIAQYLRQEKSLRRRWIRKSVSQRIQILTKACPSLTTHNEITALLGERGPSQKRKQWVKPSRLGLLISILVLDDLSAQPDLLFDHLLDRIRHPSQHFLADYMRVESAAYYTNSLKHPYIFGTFQISEDSNYGRWREWEDRAVHQFEAVVAPFSFLVFESQSKILDVLFEVVSQLAEGLSVSAGQEDTFAVGRYVGERSEMAAPSLEEVRSLYTLFPQSAICLETARDIALVQVEEVSVAFKCLRTDNTLFAERLRASYALRNATRTFTRNTSPTALVATLVLAEPHDRATLWAMIRTQFARLLKARGDRGGLSADGYRLYIDEFKVTFAMLYQRFYQLMYTAGVFCSDPISPEVIIPGGFLNGRWTVQSWLCEYFFPPFAQKSRILALRHMQVRFEQQAEDVRFINDVVKEWIEEVLVVRRVLEILHACEPTVQLHFLDPLEMPRTVWYNMCPSLSVKQHENRMEERGQALKNILYPVTDYTLPTGRRDAAWHAKQTSARDALKQTWTKYGKLTLEYWKQKGSKEEWLKAIEATLSYSGHDENPSTPRPAVEPRTPTKRQVTTPPMTPTSIPHQYLPEGASERKLTKKKRGELNLPAEEDDEVTSPSKEVEVLITEQAALTVTEIQIKETYLEVVDSLFSNAQQQVSSVRWTKFSNFMRDAGCEVKTSEGSGYTFTSRNVVTGENATVVLHRPHPDATLRAVHLRNNKFRIAEAFGWRQEMFVARK</sequence>